<sequence>MDAKQERETIIKTILRNECDNYLYEYLILREEQTSFTEEIRPEHDGYLAELRKFKNDPELGNKVKIAWDSFE</sequence>
<accession>A0ACA9L2F7</accession>
<organism evidence="1 2">
    <name type="scientific">Scutellospora calospora</name>
    <dbReference type="NCBI Taxonomy" id="85575"/>
    <lineage>
        <taxon>Eukaryota</taxon>
        <taxon>Fungi</taxon>
        <taxon>Fungi incertae sedis</taxon>
        <taxon>Mucoromycota</taxon>
        <taxon>Glomeromycotina</taxon>
        <taxon>Glomeromycetes</taxon>
        <taxon>Diversisporales</taxon>
        <taxon>Gigasporaceae</taxon>
        <taxon>Scutellospora</taxon>
    </lineage>
</organism>
<keyword evidence="2" id="KW-1185">Reference proteome</keyword>
<proteinExistence type="predicted"/>
<dbReference type="Proteomes" id="UP000789860">
    <property type="component" value="Unassembled WGS sequence"/>
</dbReference>
<evidence type="ECO:0000313" key="1">
    <source>
        <dbReference type="EMBL" id="CAG8507247.1"/>
    </source>
</evidence>
<gene>
    <name evidence="1" type="ORF">SCALOS_LOCUS3504</name>
</gene>
<evidence type="ECO:0000313" key="2">
    <source>
        <dbReference type="Proteomes" id="UP000789860"/>
    </source>
</evidence>
<name>A0ACA9L2F7_9GLOM</name>
<feature type="non-terminal residue" evidence="1">
    <location>
        <position position="72"/>
    </location>
</feature>
<reference evidence="1" key="1">
    <citation type="submission" date="2021-06" db="EMBL/GenBank/DDBJ databases">
        <authorList>
            <person name="Kallberg Y."/>
            <person name="Tangrot J."/>
            <person name="Rosling A."/>
        </authorList>
    </citation>
    <scope>NUCLEOTIDE SEQUENCE</scope>
    <source>
        <strain evidence="1">AU212A</strain>
    </source>
</reference>
<protein>
    <submittedName>
        <fullName evidence="1">7971_t:CDS:1</fullName>
    </submittedName>
</protein>
<comment type="caution">
    <text evidence="1">The sequence shown here is derived from an EMBL/GenBank/DDBJ whole genome shotgun (WGS) entry which is preliminary data.</text>
</comment>
<dbReference type="EMBL" id="CAJVPM010003912">
    <property type="protein sequence ID" value="CAG8507247.1"/>
    <property type="molecule type" value="Genomic_DNA"/>
</dbReference>